<feature type="transmembrane region" description="Helical" evidence="2">
    <location>
        <begin position="20"/>
        <end position="41"/>
    </location>
</feature>
<dbReference type="Proteomes" id="UP001521931">
    <property type="component" value="Unassembled WGS sequence"/>
</dbReference>
<feature type="transmembrane region" description="Helical" evidence="2">
    <location>
        <begin position="87"/>
        <end position="108"/>
    </location>
</feature>
<feature type="transmembrane region" description="Helical" evidence="2">
    <location>
        <begin position="114"/>
        <end position="134"/>
    </location>
</feature>
<comment type="caution">
    <text evidence="3">The sequence shown here is derived from an EMBL/GenBank/DDBJ whole genome shotgun (WGS) entry which is preliminary data.</text>
</comment>
<feature type="compositionally biased region" description="Basic residues" evidence="1">
    <location>
        <begin position="426"/>
        <end position="441"/>
    </location>
</feature>
<gene>
    <name evidence="3" type="ORF">MHL29_01255</name>
</gene>
<reference evidence="3 4" key="1">
    <citation type="submission" date="2022-02" db="EMBL/GenBank/DDBJ databases">
        <title>Uncovering new skin microbiome diversity through culturing and metagenomics.</title>
        <authorList>
            <person name="Conlan S."/>
            <person name="Deming C."/>
            <person name="Nisc Comparative Sequencing Program N."/>
            <person name="Segre J.A."/>
        </authorList>
    </citation>
    <scope>NUCLEOTIDE SEQUENCE [LARGE SCALE GENOMIC DNA]</scope>
    <source>
        <strain evidence="3 4">ACRQZ</strain>
    </source>
</reference>
<name>A0ABS9Q007_9MICO</name>
<dbReference type="RefSeq" id="WP_239261564.1">
    <property type="nucleotide sequence ID" value="NZ_JAKRCV010000002.1"/>
</dbReference>
<dbReference type="EMBL" id="JAKRCV010000002">
    <property type="protein sequence ID" value="MCG7320525.1"/>
    <property type="molecule type" value="Genomic_DNA"/>
</dbReference>
<organism evidence="3 4">
    <name type="scientific">Arsenicicoccus bolidensis</name>
    <dbReference type="NCBI Taxonomy" id="229480"/>
    <lineage>
        <taxon>Bacteria</taxon>
        <taxon>Bacillati</taxon>
        <taxon>Actinomycetota</taxon>
        <taxon>Actinomycetes</taxon>
        <taxon>Micrococcales</taxon>
        <taxon>Intrasporangiaceae</taxon>
        <taxon>Arsenicicoccus</taxon>
    </lineage>
</organism>
<keyword evidence="2" id="KW-0472">Membrane</keyword>
<evidence type="ECO:0000256" key="1">
    <source>
        <dbReference type="SAM" id="MobiDB-lite"/>
    </source>
</evidence>
<sequence length="441" mass="45895">MRILDVRQRLSGSRRNGLMFADTAVNALTGVFLVAGAARHLDPRQLAAFSLAQLMVTTTIGILRSAVYGPAMAAQRSTGRAVVPADWAVSISAPIGVIMSAGLVLLVPGLGSDILPTFAGMSAVAAVVLAQDGLRSALLSRELPGWALAGDVLTFVTIMVPIIAGLMPESALAVLCVWAATVSGGVVVALVGLWKSRGGYTRQSLASAWKLGRWATLDAVFAAIAYLLPMFMATLYVGNNAAGTYRVLQTALGPLNIIQTTVVTVFGLDAWQTTTIAGLRALKRKVSLLFGGLFGLSAVCAGAGLPIMIAITHLSDPHLARIALVVAAHGIMTATTTPFLAASLALGYQKFGAFIRFVVLIACVGVSLPVAGSRWVPWHDPIGTAMLVSSGFTLAGWMISYAAASRREEVLLTGDGARASAAGGRSPRHRGRHRPPGRLAP</sequence>
<feature type="transmembrane region" description="Helical" evidence="2">
    <location>
        <begin position="382"/>
        <end position="404"/>
    </location>
</feature>
<feature type="transmembrane region" description="Helical" evidence="2">
    <location>
        <begin position="47"/>
        <end position="67"/>
    </location>
</feature>
<keyword evidence="2" id="KW-1133">Transmembrane helix</keyword>
<feature type="transmembrane region" description="Helical" evidence="2">
    <location>
        <begin position="286"/>
        <end position="310"/>
    </location>
</feature>
<protein>
    <recommendedName>
        <fullName evidence="5">Polysaccharide biosynthesis protein</fullName>
    </recommendedName>
</protein>
<evidence type="ECO:0000256" key="2">
    <source>
        <dbReference type="SAM" id="Phobius"/>
    </source>
</evidence>
<accession>A0ABS9Q007</accession>
<feature type="transmembrane region" description="Helical" evidence="2">
    <location>
        <begin position="257"/>
        <end position="279"/>
    </location>
</feature>
<proteinExistence type="predicted"/>
<feature type="transmembrane region" description="Helical" evidence="2">
    <location>
        <begin position="146"/>
        <end position="166"/>
    </location>
</feature>
<feature type="transmembrane region" description="Helical" evidence="2">
    <location>
        <begin position="172"/>
        <end position="194"/>
    </location>
</feature>
<feature type="transmembrane region" description="Helical" evidence="2">
    <location>
        <begin position="322"/>
        <end position="346"/>
    </location>
</feature>
<feature type="transmembrane region" description="Helical" evidence="2">
    <location>
        <begin position="215"/>
        <end position="237"/>
    </location>
</feature>
<keyword evidence="4" id="KW-1185">Reference proteome</keyword>
<keyword evidence="2" id="KW-0812">Transmembrane</keyword>
<feature type="transmembrane region" description="Helical" evidence="2">
    <location>
        <begin position="353"/>
        <end position="376"/>
    </location>
</feature>
<evidence type="ECO:0000313" key="4">
    <source>
        <dbReference type="Proteomes" id="UP001521931"/>
    </source>
</evidence>
<evidence type="ECO:0000313" key="3">
    <source>
        <dbReference type="EMBL" id="MCG7320525.1"/>
    </source>
</evidence>
<evidence type="ECO:0008006" key="5">
    <source>
        <dbReference type="Google" id="ProtNLM"/>
    </source>
</evidence>
<feature type="region of interest" description="Disordered" evidence="1">
    <location>
        <begin position="417"/>
        <end position="441"/>
    </location>
</feature>